<dbReference type="AlphaFoldDB" id="A0A1Z3HHC6"/>
<protein>
    <submittedName>
        <fullName evidence="1">Uncharacterized protein</fullName>
    </submittedName>
</protein>
<name>A0A1Z3HHC6_9CYAN</name>
<dbReference type="InterPro" id="IPR045589">
    <property type="entry name" value="DUF6464"/>
</dbReference>
<organism evidence="1 2">
    <name type="scientific">Halomicronema hongdechloris C2206</name>
    <dbReference type="NCBI Taxonomy" id="1641165"/>
    <lineage>
        <taxon>Bacteria</taxon>
        <taxon>Bacillati</taxon>
        <taxon>Cyanobacteriota</taxon>
        <taxon>Cyanophyceae</taxon>
        <taxon>Nodosilineales</taxon>
        <taxon>Nodosilineaceae</taxon>
        <taxon>Halomicronema</taxon>
    </lineage>
</organism>
<sequence>MESTSLPTDVMLNHPCTPLGRVYLDWIPQPGADLDMAGQTYRILERHHRYRLKSGRYQLAQMILYVQPCPTPAARHCHNGQWMIGDVTCAYNARSELLRCAVNPEGPCQGCGDYQSRSREGKAGTEG</sequence>
<proteinExistence type="predicted"/>
<evidence type="ECO:0000313" key="1">
    <source>
        <dbReference type="EMBL" id="ASC69701.1"/>
    </source>
</evidence>
<dbReference type="STRING" id="1641165.XM38_11420"/>
<gene>
    <name evidence="1" type="ORF">XM38_006300</name>
</gene>
<keyword evidence="2" id="KW-1185">Reference proteome</keyword>
<dbReference type="EMBL" id="CP021983">
    <property type="protein sequence ID" value="ASC69701.1"/>
    <property type="molecule type" value="Genomic_DNA"/>
</dbReference>
<dbReference type="KEGG" id="hhg:XM38_006300"/>
<dbReference type="Pfam" id="PF20065">
    <property type="entry name" value="DUF6464"/>
    <property type="match status" value="1"/>
</dbReference>
<dbReference type="Proteomes" id="UP000191901">
    <property type="component" value="Chromosome"/>
</dbReference>
<dbReference type="OrthoDB" id="458077at2"/>
<reference evidence="1 2" key="1">
    <citation type="journal article" date="2016" name="Biochim. Biophys. Acta">
        <title>Characterization of red-shifted phycobilisomes isolated from the chlorophyll f-containing cyanobacterium Halomicronema hongdechloris.</title>
        <authorList>
            <person name="Li Y."/>
            <person name="Lin Y."/>
            <person name="Garvey C.J."/>
            <person name="Birch D."/>
            <person name="Corkery R.W."/>
            <person name="Loughlin P.C."/>
            <person name="Scheer H."/>
            <person name="Willows R.D."/>
            <person name="Chen M."/>
        </authorList>
    </citation>
    <scope>NUCLEOTIDE SEQUENCE [LARGE SCALE GENOMIC DNA]</scope>
    <source>
        <strain evidence="1 2">C2206</strain>
    </source>
</reference>
<accession>A0A1Z3HHC6</accession>
<evidence type="ECO:0000313" key="2">
    <source>
        <dbReference type="Proteomes" id="UP000191901"/>
    </source>
</evidence>